<dbReference type="SUPFAM" id="SSF55811">
    <property type="entry name" value="Nudix"/>
    <property type="match status" value="1"/>
</dbReference>
<dbReference type="PANTHER" id="PTHR16099:SF5">
    <property type="entry name" value="NUCLEOTIDE TRIPHOSPHATE DIPHOSPHATASE NUDT15"/>
    <property type="match status" value="1"/>
</dbReference>
<name>A0A9P9WC77_9PEZI</name>
<keyword evidence="1 2" id="KW-0378">Hydrolase</keyword>
<dbReference type="FunFam" id="3.90.79.10:FF:000060">
    <property type="entry name" value="Nudix hydrolase 1"/>
    <property type="match status" value="1"/>
</dbReference>
<dbReference type="CDD" id="cd04678">
    <property type="entry name" value="NUDIX_MTH2_Nudt15"/>
    <property type="match status" value="1"/>
</dbReference>
<evidence type="ECO:0000256" key="1">
    <source>
        <dbReference type="ARBA" id="ARBA00022801"/>
    </source>
</evidence>
<evidence type="ECO:0000256" key="2">
    <source>
        <dbReference type="RuleBase" id="RU003476"/>
    </source>
</evidence>
<keyword evidence="5" id="KW-1185">Reference proteome</keyword>
<protein>
    <recommendedName>
        <fullName evidence="3">Nudix hydrolase domain-containing protein</fullName>
    </recommendedName>
</protein>
<organism evidence="4 5">
    <name type="scientific">Neoarthrinium moseri</name>
    <dbReference type="NCBI Taxonomy" id="1658444"/>
    <lineage>
        <taxon>Eukaryota</taxon>
        <taxon>Fungi</taxon>
        <taxon>Dikarya</taxon>
        <taxon>Ascomycota</taxon>
        <taxon>Pezizomycotina</taxon>
        <taxon>Sordariomycetes</taxon>
        <taxon>Xylariomycetidae</taxon>
        <taxon>Amphisphaeriales</taxon>
        <taxon>Apiosporaceae</taxon>
        <taxon>Neoarthrinium</taxon>
    </lineage>
</organism>
<dbReference type="InterPro" id="IPR020084">
    <property type="entry name" value="NUDIX_hydrolase_CS"/>
</dbReference>
<dbReference type="GO" id="GO:0035539">
    <property type="term" value="F:8-oxo-7,8-dihydrodeoxyguanosine triphosphate pyrophosphatase activity"/>
    <property type="evidence" value="ECO:0007669"/>
    <property type="project" value="TreeGrafter"/>
</dbReference>
<evidence type="ECO:0000313" key="4">
    <source>
        <dbReference type="EMBL" id="KAI1856439.1"/>
    </source>
</evidence>
<dbReference type="PRINTS" id="PR00502">
    <property type="entry name" value="NUDIXFAMILY"/>
</dbReference>
<dbReference type="GO" id="GO:0006203">
    <property type="term" value="P:dGTP catabolic process"/>
    <property type="evidence" value="ECO:0007669"/>
    <property type="project" value="TreeGrafter"/>
</dbReference>
<gene>
    <name evidence="4" type="ORF">JX265_011686</name>
</gene>
<evidence type="ECO:0000313" key="5">
    <source>
        <dbReference type="Proteomes" id="UP000829685"/>
    </source>
</evidence>
<dbReference type="EMBL" id="JAFIMR010000044">
    <property type="protein sequence ID" value="KAI1856439.1"/>
    <property type="molecule type" value="Genomic_DNA"/>
</dbReference>
<feature type="domain" description="Nudix hydrolase" evidence="3">
    <location>
        <begin position="7"/>
        <end position="138"/>
    </location>
</feature>
<dbReference type="Gene3D" id="3.90.79.10">
    <property type="entry name" value="Nucleoside Triphosphate Pyrophosphohydrolase"/>
    <property type="match status" value="1"/>
</dbReference>
<dbReference type="InterPro" id="IPR000086">
    <property type="entry name" value="NUDIX_hydrolase_dom"/>
</dbReference>
<proteinExistence type="inferred from homology"/>
<dbReference type="Proteomes" id="UP000829685">
    <property type="component" value="Unassembled WGS sequence"/>
</dbReference>
<dbReference type="PANTHER" id="PTHR16099">
    <property type="entry name" value="8-OXO-DGTP DIPHOSPHATES NUDT15"/>
    <property type="match status" value="1"/>
</dbReference>
<dbReference type="AlphaFoldDB" id="A0A9P9WC77"/>
<dbReference type="InterPro" id="IPR015797">
    <property type="entry name" value="NUDIX_hydrolase-like_dom_sf"/>
</dbReference>
<evidence type="ECO:0000259" key="3">
    <source>
        <dbReference type="PROSITE" id="PS51462"/>
    </source>
</evidence>
<sequence>MASDGPHPRVGVAAMIRNAQGEFVMSKRLGGHGAGDWQFPGGHLEFGESIFACAERETLEETGLKVKATKLVGVTNTVFPEPGKHYITLFVACEREDDKAEPELLEPLKCQGWHWITWDKVCGWCDHHNETAGEWATNKCFMPIRNLVRENRVLQI</sequence>
<comment type="caution">
    <text evidence="4">The sequence shown here is derived from an EMBL/GenBank/DDBJ whole genome shotgun (WGS) entry which is preliminary data.</text>
</comment>
<dbReference type="GO" id="GO:0005829">
    <property type="term" value="C:cytosol"/>
    <property type="evidence" value="ECO:0007669"/>
    <property type="project" value="TreeGrafter"/>
</dbReference>
<dbReference type="PROSITE" id="PS51462">
    <property type="entry name" value="NUDIX"/>
    <property type="match status" value="1"/>
</dbReference>
<dbReference type="Pfam" id="PF00293">
    <property type="entry name" value="NUDIX"/>
    <property type="match status" value="1"/>
</dbReference>
<comment type="similarity">
    <text evidence="2">Belongs to the Nudix hydrolase family.</text>
</comment>
<dbReference type="PROSITE" id="PS00893">
    <property type="entry name" value="NUDIX_BOX"/>
    <property type="match status" value="1"/>
</dbReference>
<accession>A0A9P9WC77</accession>
<reference evidence="4" key="1">
    <citation type="submission" date="2021-03" db="EMBL/GenBank/DDBJ databases">
        <title>Revisited historic fungal species revealed as producer of novel bioactive compounds through whole genome sequencing and comparative genomics.</title>
        <authorList>
            <person name="Vignolle G.A."/>
            <person name="Hochenegger N."/>
            <person name="Mach R.L."/>
            <person name="Mach-Aigner A.R."/>
            <person name="Javad Rahimi M."/>
            <person name="Salim K.A."/>
            <person name="Chan C.M."/>
            <person name="Lim L.B.L."/>
            <person name="Cai F."/>
            <person name="Druzhinina I.S."/>
            <person name="U'Ren J.M."/>
            <person name="Derntl C."/>
        </authorList>
    </citation>
    <scope>NUCLEOTIDE SEQUENCE</scope>
    <source>
        <strain evidence="4">TUCIM 5799</strain>
    </source>
</reference>
<dbReference type="InterPro" id="IPR020476">
    <property type="entry name" value="Nudix_hydrolase"/>
</dbReference>